<dbReference type="CDD" id="cd00397">
    <property type="entry name" value="DNA_BRE_C"/>
    <property type="match status" value="1"/>
</dbReference>
<dbReference type="AlphaFoldDB" id="A0AAD0XC25"/>
<organism evidence="4 5">
    <name type="scientific">Pseudoalteromonas agarivorans</name>
    <dbReference type="NCBI Taxonomy" id="176102"/>
    <lineage>
        <taxon>Bacteria</taxon>
        <taxon>Pseudomonadati</taxon>
        <taxon>Pseudomonadota</taxon>
        <taxon>Gammaproteobacteria</taxon>
        <taxon>Alteromonadales</taxon>
        <taxon>Pseudoalteromonadaceae</taxon>
        <taxon>Pseudoalteromonas</taxon>
    </lineage>
</organism>
<evidence type="ECO:0000259" key="3">
    <source>
        <dbReference type="PROSITE" id="PS51898"/>
    </source>
</evidence>
<evidence type="ECO:0000313" key="4">
    <source>
        <dbReference type="EMBL" id="AYM87011.1"/>
    </source>
</evidence>
<accession>A0AAD0XC25</accession>
<protein>
    <submittedName>
        <fullName evidence="4">Site-specific integrase</fullName>
    </submittedName>
</protein>
<dbReference type="RefSeq" id="WP_121637674.1">
    <property type="nucleotide sequence ID" value="NZ_CP033065.1"/>
</dbReference>
<dbReference type="InterPro" id="IPR050090">
    <property type="entry name" value="Tyrosine_recombinase_XerCD"/>
</dbReference>
<evidence type="ECO:0000256" key="1">
    <source>
        <dbReference type="ARBA" id="ARBA00022908"/>
    </source>
</evidence>
<dbReference type="Pfam" id="PF00589">
    <property type="entry name" value="Phage_integrase"/>
    <property type="match status" value="1"/>
</dbReference>
<dbReference type="GO" id="GO:0006310">
    <property type="term" value="P:DNA recombination"/>
    <property type="evidence" value="ECO:0007669"/>
    <property type="project" value="UniProtKB-KW"/>
</dbReference>
<dbReference type="InterPro" id="IPR013762">
    <property type="entry name" value="Integrase-like_cat_sf"/>
</dbReference>
<dbReference type="GO" id="GO:0015074">
    <property type="term" value="P:DNA integration"/>
    <property type="evidence" value="ECO:0007669"/>
    <property type="project" value="UniProtKB-KW"/>
</dbReference>
<dbReference type="EMBL" id="CP033065">
    <property type="protein sequence ID" value="AYM87011.1"/>
    <property type="molecule type" value="Genomic_DNA"/>
</dbReference>
<dbReference type="PROSITE" id="PS51898">
    <property type="entry name" value="TYR_RECOMBINASE"/>
    <property type="match status" value="1"/>
</dbReference>
<evidence type="ECO:0000256" key="2">
    <source>
        <dbReference type="ARBA" id="ARBA00023172"/>
    </source>
</evidence>
<feature type="domain" description="Tyr recombinase" evidence="3">
    <location>
        <begin position="241"/>
        <end position="454"/>
    </location>
</feature>
<reference evidence="4 5" key="1">
    <citation type="submission" date="2018-10" db="EMBL/GenBank/DDBJ databases">
        <title>Complete Genome Sequence and Transcriptomic Profiles of a Marine Bacterium, Pseudoalteromonas agarivorans Hao 2018.</title>
        <authorList>
            <person name="Hao L."/>
        </authorList>
    </citation>
    <scope>NUCLEOTIDE SEQUENCE [LARGE SCALE GENOMIC DNA]</scope>
    <source>
        <strain evidence="4 5">Hao 2018</strain>
    </source>
</reference>
<dbReference type="GO" id="GO:0003677">
    <property type="term" value="F:DNA binding"/>
    <property type="evidence" value="ECO:0007669"/>
    <property type="project" value="InterPro"/>
</dbReference>
<dbReference type="InterPro" id="IPR002104">
    <property type="entry name" value="Integrase_catalytic"/>
</dbReference>
<dbReference type="PANTHER" id="PTHR30349:SF64">
    <property type="entry name" value="PROPHAGE INTEGRASE INTD-RELATED"/>
    <property type="match status" value="1"/>
</dbReference>
<gene>
    <name evidence="4" type="ORF">D9T18_10015</name>
</gene>
<keyword evidence="1" id="KW-0229">DNA integration</keyword>
<proteinExistence type="predicted"/>
<evidence type="ECO:0000313" key="5">
    <source>
        <dbReference type="Proteomes" id="UP000279995"/>
    </source>
</evidence>
<keyword evidence="2" id="KW-0233">DNA recombination</keyword>
<dbReference type="PANTHER" id="PTHR30349">
    <property type="entry name" value="PHAGE INTEGRASE-RELATED"/>
    <property type="match status" value="1"/>
</dbReference>
<dbReference type="Proteomes" id="UP000279995">
    <property type="component" value="Chromosome I"/>
</dbReference>
<sequence length="463" mass="53899">MIERQIDKNSEIYNDYQLLTIKVDTLAKLKISEKMDCKTGEIVHTPYLYPSSRLSSHKKTNIIIGPDGNVVYPQSLYLVYKLRGEAAVKDTGSIAKALLMYTRFLESTHHIRVDKQGKEVPPEYLTYKSLSKYEEEGAPWQFGEYLLANCRHANSEGDEALALSTAKTYMGHVIGFYKWLQRFGYIKNDENNVVTHFTQTKVPQTDQHDILAHIKSEPYRIYETSNLMGMFPKSDTTPPHKKLKPMNFYHLALFEKYVEFLPSPFSLMFKLIAQTGLRIHEVTHFPAHKIGEEDYSGLESVPIEISVTKGGKPRTIEVPLELYEELEQYKESEQRAKNLEKREGLISSGEAFGHLDFMFLSNKGKPYSESTLESHFAKLRKSIQKEDPSWYYRVHDLRSTFASHWLLNERKKRNVSYYYLMDELKDLMGHSSTIMTEKYIKFMEEREHKLGVAKRKNNKINKK</sequence>
<dbReference type="Gene3D" id="1.10.443.10">
    <property type="entry name" value="Intergrase catalytic core"/>
    <property type="match status" value="1"/>
</dbReference>
<name>A0AAD0XC25_9GAMM</name>
<dbReference type="InterPro" id="IPR011010">
    <property type="entry name" value="DNA_brk_join_enz"/>
</dbReference>
<dbReference type="SUPFAM" id="SSF56349">
    <property type="entry name" value="DNA breaking-rejoining enzymes"/>
    <property type="match status" value="1"/>
</dbReference>